<accession>A0A095UY40</accession>
<dbReference type="EMBL" id="JRHH01000005">
    <property type="protein sequence ID" value="KGD67505.1"/>
    <property type="molecule type" value="Genomic_DNA"/>
</dbReference>
<organism evidence="1 2">
    <name type="scientific">Flavobacterium aquatile LMG 4008 = ATCC 11947</name>
    <dbReference type="NCBI Taxonomy" id="1453498"/>
    <lineage>
        <taxon>Bacteria</taxon>
        <taxon>Pseudomonadati</taxon>
        <taxon>Bacteroidota</taxon>
        <taxon>Flavobacteriia</taxon>
        <taxon>Flavobacteriales</taxon>
        <taxon>Flavobacteriaceae</taxon>
        <taxon>Flavobacterium</taxon>
    </lineage>
</organism>
<dbReference type="AlphaFoldDB" id="A0A095UY40"/>
<reference evidence="1 2" key="1">
    <citation type="submission" date="2014-09" db="EMBL/GenBank/DDBJ databases">
        <title>Whole Genome Shotgun of Flavobacterium aquatile LMG 4008.</title>
        <authorList>
            <person name="Gale A.N."/>
            <person name="Pipes S.E."/>
            <person name="Newman J.D."/>
        </authorList>
    </citation>
    <scope>NUCLEOTIDE SEQUENCE [LARGE SCALE GENOMIC DNA]</scope>
    <source>
        <strain evidence="1 2">LMG 4008</strain>
    </source>
</reference>
<dbReference type="Proteomes" id="UP000029554">
    <property type="component" value="Unassembled WGS sequence"/>
</dbReference>
<name>A0A095UY40_9FLAO</name>
<protein>
    <submittedName>
        <fullName evidence="1">Uncharacterized protein</fullName>
    </submittedName>
</protein>
<sequence length="87" mass="10506">MFLFTAFFFRIFIIIADKVFSYFFSLYNNVVSIKIIKYNICFEFFNITFFSQKTTCFLFENNKIDNHLIIELDFLEIKFLSSNSSNE</sequence>
<evidence type="ECO:0000313" key="2">
    <source>
        <dbReference type="Proteomes" id="UP000029554"/>
    </source>
</evidence>
<gene>
    <name evidence="1" type="ORF">LG45_15005</name>
</gene>
<evidence type="ECO:0000313" key="1">
    <source>
        <dbReference type="EMBL" id="KGD67505.1"/>
    </source>
</evidence>
<comment type="caution">
    <text evidence="1">The sequence shown here is derived from an EMBL/GenBank/DDBJ whole genome shotgun (WGS) entry which is preliminary data.</text>
</comment>
<keyword evidence="2" id="KW-1185">Reference proteome</keyword>
<proteinExistence type="predicted"/>